<protein>
    <recommendedName>
        <fullName evidence="1">Glycosyltransferase subfamily 4-like N-terminal domain-containing protein</fullName>
    </recommendedName>
</protein>
<dbReference type="PANTHER" id="PTHR12526">
    <property type="entry name" value="GLYCOSYLTRANSFERASE"/>
    <property type="match status" value="1"/>
</dbReference>
<gene>
    <name evidence="2" type="ORF">NITUZ_60014</name>
</gene>
<sequence length="389" mass="44461">MIKLLVICNVDLTQKWGDYVRVFSLMNNLRDEGVDVFVLIVRPEYASPRIKRTQEDGVNVIQIHSPLRFLGNKRISRHIRYLSCYPLISKIASELIEEHGISHVYSYMPGTGSSGPAMKIKARHKIKFILDLADMYSMIKPQLIVNKSFKEADKIIVITKYLMDDLLKRGIPKEKIFQIPNGVDLVVFDPDKHLHTINKIRYDLGAEQLIVYSGALQDLNMVIDSAPLVKAKFPNVKYLIIGDHRDPLKSKSVWEKKIHEKGISDCFIFLGRIQRDKIPPYLTAADVCIDSFPNEPYYAAAHPIKLLEYGGCGKAVVATRISETANIIKHGEFGLLAESGNVEEYASYIIKLLNNPSKTREMGRNFQEYVQREFDWKILAKKLKQILEI</sequence>
<reference evidence="2 3" key="1">
    <citation type="journal article" date="2013" name="PLoS ONE">
        <title>Enrichment and Genome Sequence of the Group I.1a Ammonia-Oxidizing Archaeon ?Ca. Nitrosotenuis uzonensis? Representing a Clade Globally.</title>
        <authorList>
            <person name="Lebedeva E.V."/>
            <person name="Hatzenpichler R."/>
            <person name="Pelletier E."/>
            <person name="Schuster N."/>
            <person name="Hauzmayer S."/>
            <person name="Bulaev A."/>
            <person name="Grigor'eva N.V."/>
            <person name="Galushko A."/>
            <person name="Schmid M."/>
            <person name="Palatinszky M."/>
            <person name="Le Paslier D."/>
            <person name="Daims H."/>
            <person name="Wagner M."/>
        </authorList>
    </citation>
    <scope>NUCLEOTIDE SEQUENCE [LARGE SCALE GENOMIC DNA]</scope>
    <source>
        <strain evidence="2 3">N4</strain>
    </source>
</reference>
<accession>V6AV99</accession>
<dbReference type="EMBL" id="CBTY010000011">
    <property type="protein sequence ID" value="CDI06487.1"/>
    <property type="molecule type" value="Genomic_DNA"/>
</dbReference>
<evidence type="ECO:0000313" key="2">
    <source>
        <dbReference type="EMBL" id="CDI06487.1"/>
    </source>
</evidence>
<comment type="caution">
    <text evidence="2">The sequence shown here is derived from an EMBL/GenBank/DDBJ whole genome shotgun (WGS) entry which is preliminary data.</text>
</comment>
<evidence type="ECO:0000259" key="1">
    <source>
        <dbReference type="Pfam" id="PF13439"/>
    </source>
</evidence>
<dbReference type="STRING" id="1407055.NITUZ_60014"/>
<evidence type="ECO:0000313" key="3">
    <source>
        <dbReference type="Proteomes" id="UP000018159"/>
    </source>
</evidence>
<organism evidence="2 3">
    <name type="scientific">Candidatus Nitrosotenuis uzonensis</name>
    <dbReference type="NCBI Taxonomy" id="1407055"/>
    <lineage>
        <taxon>Archaea</taxon>
        <taxon>Nitrososphaerota</taxon>
        <taxon>Candidatus Nitrosotenuis</taxon>
    </lineage>
</organism>
<dbReference type="Gene3D" id="3.40.50.2000">
    <property type="entry name" value="Glycogen Phosphorylase B"/>
    <property type="match status" value="2"/>
</dbReference>
<dbReference type="InterPro" id="IPR028098">
    <property type="entry name" value="Glyco_trans_4-like_N"/>
</dbReference>
<dbReference type="CDD" id="cd03794">
    <property type="entry name" value="GT4_WbuB-like"/>
    <property type="match status" value="1"/>
</dbReference>
<feature type="domain" description="Glycosyltransferase subfamily 4-like N-terminal" evidence="1">
    <location>
        <begin position="21"/>
        <end position="185"/>
    </location>
</feature>
<dbReference type="AlphaFoldDB" id="V6AV99"/>
<name>V6AV99_9ARCH</name>
<dbReference type="Proteomes" id="UP000018159">
    <property type="component" value="Unassembled WGS sequence"/>
</dbReference>
<dbReference type="Pfam" id="PF13439">
    <property type="entry name" value="Glyco_transf_4"/>
    <property type="match status" value="1"/>
</dbReference>
<dbReference type="PANTHER" id="PTHR12526:SF622">
    <property type="entry name" value="GLYCOSYLTRANSFERASE (GROUP I)"/>
    <property type="match status" value="1"/>
</dbReference>
<dbReference type="SUPFAM" id="SSF53756">
    <property type="entry name" value="UDP-Glycosyltransferase/glycogen phosphorylase"/>
    <property type="match status" value="1"/>
</dbReference>
<keyword evidence="3" id="KW-1185">Reference proteome</keyword>
<dbReference type="Pfam" id="PF13692">
    <property type="entry name" value="Glyco_trans_1_4"/>
    <property type="match status" value="1"/>
</dbReference>
<proteinExistence type="predicted"/>